<reference evidence="4 5" key="1">
    <citation type="submission" date="2019-05" db="EMBL/GenBank/DDBJ databases">
        <authorList>
            <person name="Narsing Rao M.P."/>
            <person name="Li W.J."/>
        </authorList>
    </citation>
    <scope>NUCLEOTIDE SEQUENCE [LARGE SCALE GENOMIC DNA]</scope>
    <source>
        <strain evidence="4 5">SYSU_K30003</strain>
    </source>
</reference>
<dbReference type="OrthoDB" id="9759607at2"/>
<feature type="transmembrane region" description="Helical" evidence="2">
    <location>
        <begin position="6"/>
        <end position="29"/>
    </location>
</feature>
<feature type="transmembrane region" description="Helical" evidence="2">
    <location>
        <begin position="143"/>
        <end position="162"/>
    </location>
</feature>
<evidence type="ECO:0000259" key="3">
    <source>
        <dbReference type="PROSITE" id="PS50887"/>
    </source>
</evidence>
<protein>
    <submittedName>
        <fullName evidence="4">GGDEF domain-containing protein</fullName>
    </submittedName>
</protein>
<dbReference type="SMART" id="SM00267">
    <property type="entry name" value="GGDEF"/>
    <property type="match status" value="1"/>
</dbReference>
<feature type="transmembrane region" description="Helical" evidence="2">
    <location>
        <begin position="74"/>
        <end position="92"/>
    </location>
</feature>
<feature type="transmembrane region" description="Helical" evidence="2">
    <location>
        <begin position="104"/>
        <end position="123"/>
    </location>
</feature>
<dbReference type="EMBL" id="VCIW01000001">
    <property type="protein sequence ID" value="TLS53955.1"/>
    <property type="molecule type" value="Genomic_DNA"/>
</dbReference>
<feature type="transmembrane region" description="Helical" evidence="2">
    <location>
        <begin position="41"/>
        <end position="62"/>
    </location>
</feature>
<dbReference type="InterPro" id="IPR000160">
    <property type="entry name" value="GGDEF_dom"/>
</dbReference>
<feature type="region of interest" description="Disordered" evidence="1">
    <location>
        <begin position="386"/>
        <end position="406"/>
    </location>
</feature>
<dbReference type="CDD" id="cd01949">
    <property type="entry name" value="GGDEF"/>
    <property type="match status" value="1"/>
</dbReference>
<keyword evidence="2" id="KW-0812">Transmembrane</keyword>
<dbReference type="Gene3D" id="3.30.70.270">
    <property type="match status" value="1"/>
</dbReference>
<organism evidence="4 5">
    <name type="scientific">Paenibacillus antri</name>
    <dbReference type="NCBI Taxonomy" id="2582848"/>
    <lineage>
        <taxon>Bacteria</taxon>
        <taxon>Bacillati</taxon>
        <taxon>Bacillota</taxon>
        <taxon>Bacilli</taxon>
        <taxon>Bacillales</taxon>
        <taxon>Paenibacillaceae</taxon>
        <taxon>Paenibacillus</taxon>
    </lineage>
</organism>
<evidence type="ECO:0000313" key="5">
    <source>
        <dbReference type="Proteomes" id="UP000309676"/>
    </source>
</evidence>
<dbReference type="InterPro" id="IPR029787">
    <property type="entry name" value="Nucleotide_cyclase"/>
</dbReference>
<feature type="transmembrane region" description="Helical" evidence="2">
    <location>
        <begin position="174"/>
        <end position="193"/>
    </location>
</feature>
<keyword evidence="2" id="KW-1133">Transmembrane helix</keyword>
<dbReference type="PANTHER" id="PTHR45138:SF9">
    <property type="entry name" value="DIGUANYLATE CYCLASE DGCM-RELATED"/>
    <property type="match status" value="1"/>
</dbReference>
<evidence type="ECO:0000313" key="4">
    <source>
        <dbReference type="EMBL" id="TLS53955.1"/>
    </source>
</evidence>
<dbReference type="GO" id="GO:0052621">
    <property type="term" value="F:diguanylate cyclase activity"/>
    <property type="evidence" value="ECO:0007669"/>
    <property type="project" value="TreeGrafter"/>
</dbReference>
<dbReference type="Proteomes" id="UP000309676">
    <property type="component" value="Unassembled WGS sequence"/>
</dbReference>
<dbReference type="NCBIfam" id="TIGR00254">
    <property type="entry name" value="GGDEF"/>
    <property type="match status" value="1"/>
</dbReference>
<keyword evidence="5" id="KW-1185">Reference proteome</keyword>
<gene>
    <name evidence="4" type="ORF">FE782_00985</name>
</gene>
<dbReference type="GO" id="GO:0043709">
    <property type="term" value="P:cell adhesion involved in single-species biofilm formation"/>
    <property type="evidence" value="ECO:0007669"/>
    <property type="project" value="TreeGrafter"/>
</dbReference>
<dbReference type="InterPro" id="IPR050469">
    <property type="entry name" value="Diguanylate_Cyclase"/>
</dbReference>
<dbReference type="GO" id="GO:0005886">
    <property type="term" value="C:plasma membrane"/>
    <property type="evidence" value="ECO:0007669"/>
    <property type="project" value="TreeGrafter"/>
</dbReference>
<accession>A0A5R9GP30</accession>
<feature type="transmembrane region" description="Helical" evidence="2">
    <location>
        <begin position="205"/>
        <end position="224"/>
    </location>
</feature>
<dbReference type="InterPro" id="IPR043128">
    <property type="entry name" value="Rev_trsase/Diguanyl_cyclase"/>
</dbReference>
<dbReference type="GO" id="GO:1902201">
    <property type="term" value="P:negative regulation of bacterial-type flagellum-dependent cell motility"/>
    <property type="evidence" value="ECO:0007669"/>
    <property type="project" value="TreeGrafter"/>
</dbReference>
<proteinExistence type="predicted"/>
<dbReference type="PROSITE" id="PS50887">
    <property type="entry name" value="GGDEF"/>
    <property type="match status" value="1"/>
</dbReference>
<evidence type="ECO:0000256" key="2">
    <source>
        <dbReference type="SAM" id="Phobius"/>
    </source>
</evidence>
<keyword evidence="2" id="KW-0472">Membrane</keyword>
<dbReference type="RefSeq" id="WP_138191588.1">
    <property type="nucleotide sequence ID" value="NZ_VCIW01000001.1"/>
</dbReference>
<comment type="caution">
    <text evidence="4">The sequence shown here is derived from an EMBL/GenBank/DDBJ whole genome shotgun (WGS) entry which is preliminary data.</text>
</comment>
<dbReference type="Pfam" id="PF00990">
    <property type="entry name" value="GGDEF"/>
    <property type="match status" value="1"/>
</dbReference>
<evidence type="ECO:0000256" key="1">
    <source>
        <dbReference type="SAM" id="MobiDB-lite"/>
    </source>
</evidence>
<dbReference type="PANTHER" id="PTHR45138">
    <property type="entry name" value="REGULATORY COMPONENTS OF SENSORY TRANSDUCTION SYSTEM"/>
    <property type="match status" value="1"/>
</dbReference>
<dbReference type="SUPFAM" id="SSF55073">
    <property type="entry name" value="Nucleotide cyclase"/>
    <property type="match status" value="1"/>
</dbReference>
<feature type="domain" description="GGDEF" evidence="3">
    <location>
        <begin position="260"/>
        <end position="383"/>
    </location>
</feature>
<sequence length="406" mass="44603">MASELFFGSSGGIVSALMILLMLFLMTAMSLRLMLSRKKKAYFSLTFSLLLIAVQYAAVVAIGARPDAGDGGAYLVNGLQTLSFIALNVGLYQLYNPTKRKVTFLAYLGTILTLLILGARYYAASELFPDPAAAASVQANAFLNVWMDIYLYALIFFCFYFVTPSVGQTAKYQTALVVYFLTHSAAVLNSYIYDEGATGLRFAEHFLPVVFFFIVFLFIFERVLELMQAVYHSSITDGLTGLYNRRFFMRRLQQYLQGGVAVGVIFTDIDNFKKLNDTKGHQQGDEALRKVASIVLEIAEDIGLGGRYGGEEIVMIVADPKLDPGKVAERLRARVEAEAGVTVSVGWAKYRKGVTAEQLTKQADEAMYVSKKTGKNRVTAYKPGMTAAGLPPLSGPPRASQSLPIE</sequence>
<dbReference type="AlphaFoldDB" id="A0A5R9GP30"/>
<name>A0A5R9GP30_9BACL</name>